<keyword evidence="9" id="KW-1185">Reference proteome</keyword>
<gene>
    <name evidence="8" type="ORF">ACFSB2_09345</name>
</gene>
<keyword evidence="5 6" id="KW-0472">Membrane</keyword>
<protein>
    <recommendedName>
        <fullName evidence="6">TVP38/TMEM64 family membrane protein</fullName>
    </recommendedName>
</protein>
<dbReference type="Pfam" id="PF09335">
    <property type="entry name" value="VTT_dom"/>
    <property type="match status" value="1"/>
</dbReference>
<feature type="transmembrane region" description="Helical" evidence="6">
    <location>
        <begin position="12"/>
        <end position="31"/>
    </location>
</feature>
<proteinExistence type="inferred from homology"/>
<dbReference type="PANTHER" id="PTHR12677">
    <property type="entry name" value="GOLGI APPARATUS MEMBRANE PROTEIN TVP38-RELATED"/>
    <property type="match status" value="1"/>
</dbReference>
<keyword evidence="3 6" id="KW-0812">Transmembrane</keyword>
<evidence type="ECO:0000256" key="4">
    <source>
        <dbReference type="ARBA" id="ARBA00022989"/>
    </source>
</evidence>
<dbReference type="EMBL" id="JBHUCX010000024">
    <property type="protein sequence ID" value="MFD1674901.1"/>
    <property type="molecule type" value="Genomic_DNA"/>
</dbReference>
<dbReference type="PANTHER" id="PTHR12677:SF59">
    <property type="entry name" value="GOLGI APPARATUS MEMBRANE PROTEIN TVP38-RELATED"/>
    <property type="match status" value="1"/>
</dbReference>
<dbReference type="Proteomes" id="UP001597079">
    <property type="component" value="Unassembled WGS sequence"/>
</dbReference>
<reference evidence="9" key="1">
    <citation type="journal article" date="2019" name="Int. J. Syst. Evol. Microbiol.">
        <title>The Global Catalogue of Microorganisms (GCM) 10K type strain sequencing project: providing services to taxonomists for standard genome sequencing and annotation.</title>
        <authorList>
            <consortium name="The Broad Institute Genomics Platform"/>
            <consortium name="The Broad Institute Genome Sequencing Center for Infectious Disease"/>
            <person name="Wu L."/>
            <person name="Ma J."/>
        </authorList>
    </citation>
    <scope>NUCLEOTIDE SEQUENCE [LARGE SCALE GENOMIC DNA]</scope>
    <source>
        <strain evidence="9">CGMCC 1.12286</strain>
    </source>
</reference>
<organism evidence="8 9">
    <name type="scientific">Alicyclobacillus fodiniaquatilis</name>
    <dbReference type="NCBI Taxonomy" id="1661150"/>
    <lineage>
        <taxon>Bacteria</taxon>
        <taxon>Bacillati</taxon>
        <taxon>Bacillota</taxon>
        <taxon>Bacilli</taxon>
        <taxon>Bacillales</taxon>
        <taxon>Alicyclobacillaceae</taxon>
        <taxon>Alicyclobacillus</taxon>
    </lineage>
</organism>
<evidence type="ECO:0000256" key="2">
    <source>
        <dbReference type="ARBA" id="ARBA00022475"/>
    </source>
</evidence>
<dbReference type="InterPro" id="IPR032816">
    <property type="entry name" value="VTT_dom"/>
</dbReference>
<keyword evidence="4 6" id="KW-1133">Transmembrane helix</keyword>
<feature type="domain" description="VTT" evidence="7">
    <location>
        <begin position="64"/>
        <end position="179"/>
    </location>
</feature>
<accession>A0ABW4JGV2</accession>
<sequence>MGAILKQVLTDWRTISTVVIGVLMAGTLLYLDKHHRISLMIRDWGVAGVVLAILLMVLWCLTPVPSEGLLIIFLRVYGVTLGTTYAWLGSTLSTLVIFYIARYFTRIWLSRVTSHERFEQINLWVKDRGSIGLLFARMLPVPAFVVNYAAGMIPAIGLWAYLWTAVISIIPYYLSVALIFEGVIGNWLYLIVGLIPLFLVGLIGLFIRKRGQKILDGQRNLFRWH</sequence>
<evidence type="ECO:0000256" key="1">
    <source>
        <dbReference type="ARBA" id="ARBA00004651"/>
    </source>
</evidence>
<feature type="transmembrane region" description="Helical" evidence="6">
    <location>
        <begin position="158"/>
        <end position="180"/>
    </location>
</feature>
<keyword evidence="2 6" id="KW-1003">Cell membrane</keyword>
<evidence type="ECO:0000256" key="6">
    <source>
        <dbReference type="RuleBase" id="RU366058"/>
    </source>
</evidence>
<feature type="transmembrane region" description="Helical" evidence="6">
    <location>
        <begin position="43"/>
        <end position="64"/>
    </location>
</feature>
<name>A0ABW4JGV2_9BACL</name>
<comment type="similarity">
    <text evidence="6">Belongs to the TVP38/TMEM64 family.</text>
</comment>
<comment type="subcellular location">
    <subcellularLocation>
        <location evidence="1 6">Cell membrane</location>
        <topology evidence="1 6">Multi-pass membrane protein</topology>
    </subcellularLocation>
</comment>
<feature type="transmembrane region" description="Helical" evidence="6">
    <location>
        <begin position="84"/>
        <end position="101"/>
    </location>
</feature>
<comment type="caution">
    <text evidence="8">The sequence shown here is derived from an EMBL/GenBank/DDBJ whole genome shotgun (WGS) entry which is preliminary data.</text>
</comment>
<dbReference type="RefSeq" id="WP_377942775.1">
    <property type="nucleotide sequence ID" value="NZ_JBHUCX010000024.1"/>
</dbReference>
<evidence type="ECO:0000313" key="9">
    <source>
        <dbReference type="Proteomes" id="UP001597079"/>
    </source>
</evidence>
<evidence type="ECO:0000313" key="8">
    <source>
        <dbReference type="EMBL" id="MFD1674901.1"/>
    </source>
</evidence>
<feature type="transmembrane region" description="Helical" evidence="6">
    <location>
        <begin position="186"/>
        <end position="207"/>
    </location>
</feature>
<evidence type="ECO:0000259" key="7">
    <source>
        <dbReference type="Pfam" id="PF09335"/>
    </source>
</evidence>
<evidence type="ECO:0000256" key="5">
    <source>
        <dbReference type="ARBA" id="ARBA00023136"/>
    </source>
</evidence>
<evidence type="ECO:0000256" key="3">
    <source>
        <dbReference type="ARBA" id="ARBA00022692"/>
    </source>
</evidence>
<dbReference type="InterPro" id="IPR015414">
    <property type="entry name" value="TMEM64"/>
</dbReference>